<proteinExistence type="inferred from homology"/>
<dbReference type="GO" id="GO:0008270">
    <property type="term" value="F:zinc ion binding"/>
    <property type="evidence" value="ECO:0007669"/>
    <property type="project" value="UniProtKB-UniRule"/>
</dbReference>
<evidence type="ECO:0000256" key="1">
    <source>
        <dbReference type="ARBA" id="ARBA00007174"/>
    </source>
</evidence>
<evidence type="ECO:0000256" key="5">
    <source>
        <dbReference type="ARBA" id="ARBA00023268"/>
    </source>
</evidence>
<comment type="catalytic activity">
    <reaction evidence="7 11">
        <text>L-methionyl-[protein] + [thioredoxin]-disulfide + H2O = L-methionyl-(S)-S-oxide-[protein] + [thioredoxin]-dithiol</text>
        <dbReference type="Rhea" id="RHEA:14217"/>
        <dbReference type="Rhea" id="RHEA-COMP:10698"/>
        <dbReference type="Rhea" id="RHEA-COMP:10700"/>
        <dbReference type="Rhea" id="RHEA-COMP:12313"/>
        <dbReference type="Rhea" id="RHEA-COMP:12315"/>
        <dbReference type="ChEBI" id="CHEBI:15377"/>
        <dbReference type="ChEBI" id="CHEBI:16044"/>
        <dbReference type="ChEBI" id="CHEBI:29950"/>
        <dbReference type="ChEBI" id="CHEBI:44120"/>
        <dbReference type="ChEBI" id="CHEBI:50058"/>
        <dbReference type="EC" id="1.8.4.11"/>
    </reaction>
</comment>
<feature type="binding site" evidence="10">
    <location>
        <position position="338"/>
    </location>
    <ligand>
        <name>Zn(2+)</name>
        <dbReference type="ChEBI" id="CHEBI:29105"/>
    </ligand>
</feature>
<evidence type="ECO:0000256" key="8">
    <source>
        <dbReference type="ARBA" id="ARBA00048488"/>
    </source>
</evidence>
<dbReference type="GO" id="GO:0008113">
    <property type="term" value="F:peptide-methionine (S)-S-oxide reductase activity"/>
    <property type="evidence" value="ECO:0007669"/>
    <property type="project" value="UniProtKB-UniRule"/>
</dbReference>
<keyword evidence="2 10" id="KW-0479">Metal-binding</keyword>
<dbReference type="PANTHER" id="PTHR43774:SF1">
    <property type="entry name" value="PEPTIDE METHIONINE SULFOXIDE REDUCTASE MSRA 2"/>
    <property type="match status" value="1"/>
</dbReference>
<feature type="signal peptide" evidence="13">
    <location>
        <begin position="1"/>
        <end position="27"/>
    </location>
</feature>
<comment type="function">
    <text evidence="6 11">Has an important function as a repair enzyme for proteins that have been inactivated by oxidation. Catalyzes the reversible oxidation-reduction of methionine sulfoxide in proteins to methionine.</text>
</comment>
<feature type="domain" description="MsrB" evidence="14">
    <location>
        <begin position="250"/>
        <end position="373"/>
    </location>
</feature>
<evidence type="ECO:0000256" key="6">
    <source>
        <dbReference type="ARBA" id="ARBA00024679"/>
    </source>
</evidence>
<protein>
    <recommendedName>
        <fullName evidence="10 11">Multifunctional fusion protein</fullName>
    </recommendedName>
    <domain>
        <recommendedName>
            <fullName evidence="11">Peptide methionine sulfoxide reductase MsrA</fullName>
            <shortName evidence="11">Protein-methionine-S-oxide reductase</shortName>
            <ecNumber evidence="11">1.8.4.11</ecNumber>
        </recommendedName>
        <alternativeName>
            <fullName evidence="11">Peptide-methionine (S)-S-oxide reductase</fullName>
            <shortName evidence="11">Peptide Met(O) reductase</shortName>
        </alternativeName>
    </domain>
    <domain>
        <recommendedName>
            <fullName evidence="10">Peptide methionine sulfoxide reductase MsrB</fullName>
            <ecNumber evidence="10">1.8.4.12</ecNumber>
        </recommendedName>
        <alternativeName>
            <fullName evidence="10">Peptide-methionine (R)-S-oxide reductase</fullName>
        </alternativeName>
    </domain>
</protein>
<name>A0A5C5YTK1_9BACT</name>
<dbReference type="Pfam" id="PF01641">
    <property type="entry name" value="SelR"/>
    <property type="match status" value="1"/>
</dbReference>
<evidence type="ECO:0000256" key="2">
    <source>
        <dbReference type="ARBA" id="ARBA00022723"/>
    </source>
</evidence>
<evidence type="ECO:0000256" key="4">
    <source>
        <dbReference type="ARBA" id="ARBA00023002"/>
    </source>
</evidence>
<evidence type="ECO:0000256" key="12">
    <source>
        <dbReference type="SAM" id="MobiDB-lite"/>
    </source>
</evidence>
<dbReference type="GO" id="GO:0006979">
    <property type="term" value="P:response to oxidative stress"/>
    <property type="evidence" value="ECO:0007669"/>
    <property type="project" value="UniProtKB-ARBA"/>
</dbReference>
<dbReference type="EMBL" id="SJPO01000003">
    <property type="protein sequence ID" value="TWT77987.1"/>
    <property type="molecule type" value="Genomic_DNA"/>
</dbReference>
<dbReference type="Gene3D" id="3.30.1060.10">
    <property type="entry name" value="Peptide methionine sulphoxide reductase MsrA"/>
    <property type="match status" value="1"/>
</dbReference>
<comment type="similarity">
    <text evidence="1 10">Belongs to the MsrB Met sulfoxide reductase family.</text>
</comment>
<dbReference type="NCBIfam" id="TIGR00401">
    <property type="entry name" value="msrA"/>
    <property type="match status" value="1"/>
</dbReference>
<evidence type="ECO:0000256" key="9">
    <source>
        <dbReference type="ARBA" id="ARBA00048782"/>
    </source>
</evidence>
<feature type="region of interest" description="Disordered" evidence="12">
    <location>
        <begin position="226"/>
        <end position="251"/>
    </location>
</feature>
<dbReference type="HAMAP" id="MF_01400">
    <property type="entry name" value="MsrB"/>
    <property type="match status" value="1"/>
</dbReference>
<feature type="compositionally biased region" description="Basic and acidic residues" evidence="12">
    <location>
        <begin position="226"/>
        <end position="239"/>
    </location>
</feature>
<dbReference type="FunFam" id="2.170.150.20:FF:000001">
    <property type="entry name" value="Peptide methionine sulfoxide reductase MsrB"/>
    <property type="match status" value="1"/>
</dbReference>
<evidence type="ECO:0000256" key="7">
    <source>
        <dbReference type="ARBA" id="ARBA00047806"/>
    </source>
</evidence>
<dbReference type="InterPro" id="IPR002569">
    <property type="entry name" value="Met_Sox_Rdtase_MsrA_dom"/>
</dbReference>
<dbReference type="InterPro" id="IPR002579">
    <property type="entry name" value="Met_Sox_Rdtase_MsrB_dom"/>
</dbReference>
<comment type="cofactor">
    <cofactor evidence="10">
        <name>Zn(2+)</name>
        <dbReference type="ChEBI" id="CHEBI:29105"/>
    </cofactor>
    <text evidence="10">Binds 1 zinc ion per subunit. The zinc ion is important for the structural integrity of the protein.</text>
</comment>
<dbReference type="GO" id="GO:0033743">
    <property type="term" value="F:peptide-methionine (R)-S-oxide reductase activity"/>
    <property type="evidence" value="ECO:0007669"/>
    <property type="project" value="UniProtKB-UniRule"/>
</dbReference>
<dbReference type="SUPFAM" id="SSF51316">
    <property type="entry name" value="Mss4-like"/>
    <property type="match status" value="1"/>
</dbReference>
<reference evidence="15 16" key="1">
    <citation type="submission" date="2019-02" db="EMBL/GenBank/DDBJ databases">
        <title>Deep-cultivation of Planctomycetes and their phenomic and genomic characterization uncovers novel biology.</title>
        <authorList>
            <person name="Wiegand S."/>
            <person name="Jogler M."/>
            <person name="Boedeker C."/>
            <person name="Pinto D."/>
            <person name="Vollmers J."/>
            <person name="Rivas-Marin E."/>
            <person name="Kohn T."/>
            <person name="Peeters S.H."/>
            <person name="Heuer A."/>
            <person name="Rast P."/>
            <person name="Oberbeckmann S."/>
            <person name="Bunk B."/>
            <person name="Jeske O."/>
            <person name="Meyerdierks A."/>
            <person name="Storesund J.E."/>
            <person name="Kallscheuer N."/>
            <person name="Luecker S."/>
            <person name="Lage O.M."/>
            <person name="Pohl T."/>
            <person name="Merkel B.J."/>
            <person name="Hornburger P."/>
            <person name="Mueller R.-W."/>
            <person name="Bruemmer F."/>
            <person name="Labrenz M."/>
            <person name="Spormann A.M."/>
            <person name="Op Den Camp H."/>
            <person name="Overmann J."/>
            <person name="Amann R."/>
            <person name="Jetten M.S.M."/>
            <person name="Mascher T."/>
            <person name="Medema M.H."/>
            <person name="Devos D.P."/>
            <person name="Kaster A.-K."/>
            <person name="Ovreas L."/>
            <person name="Rohde M."/>
            <person name="Galperin M.Y."/>
            <person name="Jogler C."/>
        </authorList>
    </citation>
    <scope>NUCLEOTIDE SEQUENCE [LARGE SCALE GENOMIC DNA]</scope>
    <source>
        <strain evidence="15 16">Pla123a</strain>
    </source>
</reference>
<dbReference type="EC" id="1.8.4.12" evidence="10"/>
<feature type="chain" id="PRO_5022913685" description="Multifunctional fusion protein" evidence="13">
    <location>
        <begin position="28"/>
        <end position="383"/>
    </location>
</feature>
<dbReference type="AlphaFoldDB" id="A0A5C5YTK1"/>
<keyword evidence="3 10" id="KW-0862">Zinc</keyword>
<keyword evidence="4 10" id="KW-0560">Oxidoreductase</keyword>
<feature type="region of interest" description="Disordered" evidence="12">
    <location>
        <begin position="29"/>
        <end position="51"/>
    </location>
</feature>
<keyword evidence="13" id="KW-0732">Signal</keyword>
<evidence type="ECO:0000256" key="10">
    <source>
        <dbReference type="HAMAP-Rule" id="MF_01400"/>
    </source>
</evidence>
<evidence type="ECO:0000313" key="16">
    <source>
        <dbReference type="Proteomes" id="UP000318478"/>
    </source>
</evidence>
<feature type="binding site" evidence="10">
    <location>
        <position position="289"/>
    </location>
    <ligand>
        <name>Zn(2+)</name>
        <dbReference type="ChEBI" id="CHEBI:29105"/>
    </ligand>
</feature>
<dbReference type="RefSeq" id="WP_197527807.1">
    <property type="nucleotide sequence ID" value="NZ_SJPO01000003.1"/>
</dbReference>
<dbReference type="InterPro" id="IPR011057">
    <property type="entry name" value="Mss4-like_sf"/>
</dbReference>
<evidence type="ECO:0000259" key="14">
    <source>
        <dbReference type="PROSITE" id="PS51790"/>
    </source>
</evidence>
<dbReference type="PROSITE" id="PS51790">
    <property type="entry name" value="MSRB"/>
    <property type="match status" value="1"/>
</dbReference>
<dbReference type="HAMAP" id="MF_01401">
    <property type="entry name" value="MsrA"/>
    <property type="match status" value="1"/>
</dbReference>
<feature type="active site" description="Nucleophile" evidence="10">
    <location>
        <position position="362"/>
    </location>
</feature>
<organism evidence="15 16">
    <name type="scientific">Posidoniimonas polymericola</name>
    <dbReference type="NCBI Taxonomy" id="2528002"/>
    <lineage>
        <taxon>Bacteria</taxon>
        <taxon>Pseudomonadati</taxon>
        <taxon>Planctomycetota</taxon>
        <taxon>Planctomycetia</taxon>
        <taxon>Pirellulales</taxon>
        <taxon>Lacipirellulaceae</taxon>
        <taxon>Posidoniimonas</taxon>
    </lineage>
</organism>
<comment type="caution">
    <text evidence="15">The sequence shown here is derived from an EMBL/GenBank/DDBJ whole genome shotgun (WGS) entry which is preliminary data.</text>
</comment>
<sequence length="383" mass="41900" precursor="true">MHHLVSRQPLVAAAAVALGALAIMTFAQTPPNDDAPDSGRQAAQQDAPPPAGAEVATFASGCFWCTEAVFQDLRGVAKVVSGYTGGDAASASYKVVSSGQTKHAEAVQVHYDPNEVDYATLLEVFWKTHDPTTPNRQGADVGPQYRSAIFYHDDQQQRLAQEYKAKLDKTGAFDGPIVTEIVPFESFFPAEDYHQNYFALNPQQGYCRAVIGPKLEKFRKVFGDKLKNAPKKSEGDNKPKSGKPGTAESKAELKQRLSDLQWFVTQESGTERPFQNMYWNKTEAGDYKCVVCGELLFTSDEKFDSGCGWPSFTKTADQDAVTEVVDNSHGMRRTEIRCTKCGAHLGHVFDDGPVAAGGLRYCLNSAAMDFEDNDARSEAPAEE</sequence>
<keyword evidence="5" id="KW-0511">Multifunctional enzyme</keyword>
<dbReference type="EC" id="1.8.4.11" evidence="11"/>
<feature type="binding site" evidence="10">
    <location>
        <position position="292"/>
    </location>
    <ligand>
        <name>Zn(2+)</name>
        <dbReference type="ChEBI" id="CHEBI:29105"/>
    </ligand>
</feature>
<dbReference type="Proteomes" id="UP000318478">
    <property type="component" value="Unassembled WGS sequence"/>
</dbReference>
<evidence type="ECO:0000313" key="15">
    <source>
        <dbReference type="EMBL" id="TWT77987.1"/>
    </source>
</evidence>
<keyword evidence="16" id="KW-1185">Reference proteome</keyword>
<gene>
    <name evidence="15" type="primary">msrAB</name>
    <name evidence="11" type="synonym">msrA</name>
    <name evidence="10" type="synonym">msrB</name>
    <name evidence="15" type="ORF">Pla123a_17860</name>
</gene>
<dbReference type="SUPFAM" id="SSF55068">
    <property type="entry name" value="Peptide methionine sulfoxide reductase"/>
    <property type="match status" value="1"/>
</dbReference>
<comment type="catalytic activity">
    <reaction evidence="8 10">
        <text>L-methionyl-[protein] + [thioredoxin]-disulfide + H2O = L-methionyl-(R)-S-oxide-[protein] + [thioredoxin]-dithiol</text>
        <dbReference type="Rhea" id="RHEA:24164"/>
        <dbReference type="Rhea" id="RHEA-COMP:10698"/>
        <dbReference type="Rhea" id="RHEA-COMP:10700"/>
        <dbReference type="Rhea" id="RHEA-COMP:12313"/>
        <dbReference type="Rhea" id="RHEA-COMP:12314"/>
        <dbReference type="ChEBI" id="CHEBI:15377"/>
        <dbReference type="ChEBI" id="CHEBI:16044"/>
        <dbReference type="ChEBI" id="CHEBI:29950"/>
        <dbReference type="ChEBI" id="CHEBI:45764"/>
        <dbReference type="ChEBI" id="CHEBI:50058"/>
        <dbReference type="EC" id="1.8.4.12"/>
    </reaction>
</comment>
<feature type="active site" evidence="11">
    <location>
        <position position="62"/>
    </location>
</feature>
<dbReference type="Gene3D" id="2.170.150.20">
    <property type="entry name" value="Peptide methionine sulfoxide reductase"/>
    <property type="match status" value="1"/>
</dbReference>
<evidence type="ECO:0000256" key="13">
    <source>
        <dbReference type="SAM" id="SignalP"/>
    </source>
</evidence>
<evidence type="ECO:0000256" key="3">
    <source>
        <dbReference type="ARBA" id="ARBA00022833"/>
    </source>
</evidence>
<dbReference type="GO" id="GO:0033744">
    <property type="term" value="F:L-methionine:thioredoxin-disulfide S-oxidoreductase activity"/>
    <property type="evidence" value="ECO:0007669"/>
    <property type="project" value="RHEA"/>
</dbReference>
<dbReference type="InterPro" id="IPR036509">
    <property type="entry name" value="Met_Sox_Rdtase_MsrA_sf"/>
</dbReference>
<comment type="similarity">
    <text evidence="11">Belongs to the MsrA Met sulfoxide reductase family.</text>
</comment>
<dbReference type="PANTHER" id="PTHR43774">
    <property type="entry name" value="PEPTIDE METHIONINE SULFOXIDE REDUCTASE"/>
    <property type="match status" value="1"/>
</dbReference>
<comment type="catalytic activity">
    <reaction evidence="9 11">
        <text>[thioredoxin]-disulfide + L-methionine + H2O = L-methionine (S)-S-oxide + [thioredoxin]-dithiol</text>
        <dbReference type="Rhea" id="RHEA:19993"/>
        <dbReference type="Rhea" id="RHEA-COMP:10698"/>
        <dbReference type="Rhea" id="RHEA-COMP:10700"/>
        <dbReference type="ChEBI" id="CHEBI:15377"/>
        <dbReference type="ChEBI" id="CHEBI:29950"/>
        <dbReference type="ChEBI" id="CHEBI:50058"/>
        <dbReference type="ChEBI" id="CHEBI:57844"/>
        <dbReference type="ChEBI" id="CHEBI:58772"/>
        <dbReference type="EC" id="1.8.4.11"/>
    </reaction>
</comment>
<evidence type="ECO:0000256" key="11">
    <source>
        <dbReference type="HAMAP-Rule" id="MF_01401"/>
    </source>
</evidence>
<dbReference type="NCBIfam" id="TIGR00357">
    <property type="entry name" value="peptide-methionine (R)-S-oxide reductase MsrB"/>
    <property type="match status" value="1"/>
</dbReference>
<dbReference type="Pfam" id="PF01625">
    <property type="entry name" value="PMSR"/>
    <property type="match status" value="1"/>
</dbReference>
<accession>A0A5C5YTK1</accession>
<feature type="binding site" evidence="10">
    <location>
        <position position="341"/>
    </location>
    <ligand>
        <name>Zn(2+)</name>
        <dbReference type="ChEBI" id="CHEBI:29105"/>
    </ligand>
</feature>